<dbReference type="InterPro" id="IPR001680">
    <property type="entry name" value="WD40_rpt"/>
</dbReference>
<dbReference type="SUPFAM" id="SSF50978">
    <property type="entry name" value="WD40 repeat-like"/>
    <property type="match status" value="1"/>
</dbReference>
<dbReference type="PANTHER" id="PTHR15653">
    <property type="entry name" value="STRIATIN"/>
    <property type="match status" value="1"/>
</dbReference>
<feature type="region of interest" description="Disordered" evidence="2">
    <location>
        <begin position="1"/>
        <end position="22"/>
    </location>
</feature>
<dbReference type="AlphaFoldDB" id="A0A0G2EN23"/>
<evidence type="ECO:0000313" key="5">
    <source>
        <dbReference type="Proteomes" id="UP000053317"/>
    </source>
</evidence>
<gene>
    <name evidence="4" type="ORF">UCRPC4_g02533</name>
</gene>
<sequence length="746" mass="79808">MAWQSGNAMAGVGGGQGGGEGAPMGTEYTLQGVMRFLQTEWHRHERDRNAWEIERAEMKSRIGRLEGDLRTSKKTNDSVSKYVKILEIALRKEREKTKSLANGEKVDLQADPKELAKEALKSLPQTSASLEIGPDDAGPLGVQQDTQRDKSKNYLAKCSSEVTYHVLPSAHPPPDVAEIEAQSHEYSPIQPPQRSLEEAYAQQRQKHQPVNNIAAQRDLSLSSGTMVEPPEPLFEASGLTRSTTQINHALPIREHTEKTAGNRSTSPVTAIDNRKQLFDVAASSDEPVESISHSYDSYGKPAPLREEVNVSRTSEQAPPEINDGWDFDDGPTTETVSEQMTHRGDTENFPNASLIPAKSPTRAGIASHRRKSSGAKRRVSTDLNASPQKAEGQTFKVRFALRGHLDVVRSVIFTGGGTPAEPEIATCGDDGTIKRWTIPAAYGNYGRDTAANDLDLTSYFTHRGHVGAVTALASAPASQNFSNGGRAIGDGWIFSGGQDATVKVWERGRVDPKASLDGHTDAVWALCVLPGSSGSVLGDRCASYGGPDRILLASAGADGRILIWAVSAPPQLTSPHSGSNRGARSSRRSNSISSGSNFPSEPQPSTASSSAFHFILIHHIVRSNPGPSPTCISPLSPHGENFVVSYNDTSILIYDTRNGDEIVGMASAETYDGTSATGVNSVVASTVGFDGALSLDHTRGVTEDSEGMVSGATGSSGGVEGVIISGHEDRYVRFFDANSGMSLFHL</sequence>
<dbReference type="InterPro" id="IPR036322">
    <property type="entry name" value="WD40_repeat_dom_sf"/>
</dbReference>
<organism evidence="4 5">
    <name type="scientific">Phaeomoniella chlamydospora</name>
    <name type="common">Phaeoacremonium chlamydosporum</name>
    <dbReference type="NCBI Taxonomy" id="158046"/>
    <lineage>
        <taxon>Eukaryota</taxon>
        <taxon>Fungi</taxon>
        <taxon>Dikarya</taxon>
        <taxon>Ascomycota</taxon>
        <taxon>Pezizomycotina</taxon>
        <taxon>Eurotiomycetes</taxon>
        <taxon>Chaetothyriomycetidae</taxon>
        <taxon>Phaeomoniellales</taxon>
        <taxon>Phaeomoniellaceae</taxon>
        <taxon>Phaeomoniella</taxon>
    </lineage>
</organism>
<dbReference type="Pfam" id="PF00400">
    <property type="entry name" value="WD40"/>
    <property type="match status" value="3"/>
</dbReference>
<feature type="region of interest" description="Disordered" evidence="2">
    <location>
        <begin position="126"/>
        <end position="149"/>
    </location>
</feature>
<feature type="compositionally biased region" description="Low complexity" evidence="2">
    <location>
        <begin position="577"/>
        <end position="597"/>
    </location>
</feature>
<feature type="compositionally biased region" description="Basic residues" evidence="2">
    <location>
        <begin position="367"/>
        <end position="378"/>
    </location>
</feature>
<proteinExistence type="predicted"/>
<dbReference type="InterPro" id="IPR013258">
    <property type="entry name" value="Striatin_N"/>
</dbReference>
<feature type="region of interest" description="Disordered" evidence="2">
    <location>
        <begin position="309"/>
        <end position="387"/>
    </location>
</feature>
<accession>A0A0G2EN23</accession>
<protein>
    <submittedName>
        <fullName evidence="4">Putative wd domain protein</fullName>
    </submittedName>
</protein>
<dbReference type="EMBL" id="LCWF01000062">
    <property type="protein sequence ID" value="KKY24167.1"/>
    <property type="molecule type" value="Genomic_DNA"/>
</dbReference>
<dbReference type="Proteomes" id="UP000053317">
    <property type="component" value="Unassembled WGS sequence"/>
</dbReference>
<dbReference type="Gene3D" id="1.20.5.300">
    <property type="match status" value="1"/>
</dbReference>
<dbReference type="InterPro" id="IPR051488">
    <property type="entry name" value="WD_repeat_striatin"/>
</dbReference>
<reference evidence="4 5" key="2">
    <citation type="submission" date="2015-05" db="EMBL/GenBank/DDBJ databases">
        <authorList>
            <person name="Morales-Cruz A."/>
            <person name="Amrine K.C."/>
            <person name="Cantu D."/>
        </authorList>
    </citation>
    <scope>NUCLEOTIDE SEQUENCE [LARGE SCALE GENOMIC DNA]</scope>
    <source>
        <strain evidence="4">UCRPC4</strain>
    </source>
</reference>
<dbReference type="SMART" id="SM00320">
    <property type="entry name" value="WD40"/>
    <property type="match status" value="4"/>
</dbReference>
<feature type="domain" description="Striatin N-terminal" evidence="3">
    <location>
        <begin position="29"/>
        <end position="168"/>
    </location>
</feature>
<evidence type="ECO:0000313" key="4">
    <source>
        <dbReference type="EMBL" id="KKY24167.1"/>
    </source>
</evidence>
<keyword evidence="5" id="KW-1185">Reference proteome</keyword>
<name>A0A0G2EN23_PHACM</name>
<evidence type="ECO:0000256" key="2">
    <source>
        <dbReference type="SAM" id="MobiDB-lite"/>
    </source>
</evidence>
<reference evidence="4 5" key="1">
    <citation type="submission" date="2015-05" db="EMBL/GenBank/DDBJ databases">
        <title>Distinctive expansion of gene families associated with plant cell wall degradation and secondary metabolism in the genomes of grapevine trunk pathogens.</title>
        <authorList>
            <person name="Lawrence D.P."/>
            <person name="Travadon R."/>
            <person name="Rolshausen P.E."/>
            <person name="Baumgartner K."/>
        </authorList>
    </citation>
    <scope>NUCLEOTIDE SEQUENCE [LARGE SCALE GENOMIC DNA]</scope>
    <source>
        <strain evidence="4">UCRPC4</strain>
    </source>
</reference>
<dbReference type="PANTHER" id="PTHR15653:SF0">
    <property type="entry name" value="CONNECTOR OF KINASE TO AP-1, ISOFORM E"/>
    <property type="match status" value="1"/>
</dbReference>
<comment type="caution">
    <text evidence="4">The sequence shown here is derived from an EMBL/GenBank/DDBJ whole genome shotgun (WGS) entry which is preliminary data.</text>
</comment>
<feature type="compositionally biased region" description="Gly residues" evidence="2">
    <location>
        <begin position="11"/>
        <end position="22"/>
    </location>
</feature>
<keyword evidence="1" id="KW-0175">Coiled coil</keyword>
<feature type="region of interest" description="Disordered" evidence="2">
    <location>
        <begin position="572"/>
        <end position="606"/>
    </location>
</feature>
<dbReference type="Pfam" id="PF08232">
    <property type="entry name" value="Striatin"/>
    <property type="match status" value="1"/>
</dbReference>
<dbReference type="OrthoDB" id="727118at2759"/>
<evidence type="ECO:0000259" key="3">
    <source>
        <dbReference type="Pfam" id="PF08232"/>
    </source>
</evidence>
<dbReference type="InterPro" id="IPR015943">
    <property type="entry name" value="WD40/YVTN_repeat-like_dom_sf"/>
</dbReference>
<feature type="compositionally biased region" description="Low complexity" evidence="2">
    <location>
        <begin position="1"/>
        <end position="10"/>
    </location>
</feature>
<evidence type="ECO:0000256" key="1">
    <source>
        <dbReference type="ARBA" id="ARBA00023054"/>
    </source>
</evidence>
<dbReference type="Gene3D" id="2.130.10.10">
    <property type="entry name" value="YVTN repeat-like/Quinoprotein amine dehydrogenase"/>
    <property type="match status" value="1"/>
</dbReference>